<dbReference type="InterPro" id="IPR013627">
    <property type="entry name" value="Pol_alpha_B_N"/>
</dbReference>
<feature type="domain" description="DNA polymerase alpha/delta/epsilon subunit B" evidence="7">
    <location>
        <begin position="362"/>
        <end position="572"/>
    </location>
</feature>
<evidence type="ECO:0000259" key="8">
    <source>
        <dbReference type="Pfam" id="PF08418"/>
    </source>
</evidence>
<feature type="domain" description="DNA polymerase alpha subunit B N-terminal" evidence="8">
    <location>
        <begin position="3"/>
        <end position="54"/>
    </location>
</feature>
<dbReference type="AlphaFoldDB" id="A0A4Y7KRE4"/>
<dbReference type="InterPro" id="IPR054300">
    <property type="entry name" value="OB_DPOA2"/>
</dbReference>
<protein>
    <recommendedName>
        <fullName evidence="3 6">DNA polymerase alpha subunit B</fullName>
    </recommendedName>
</protein>
<comment type="function">
    <text evidence="6">Accessory subunit of the DNA polymerase alpha complex (also known as the alpha DNA polymerase-primase complex) which plays an essential role in the initiation of DNA synthesis.</text>
</comment>
<dbReference type="Gene3D" id="1.10.8.530">
    <property type="entry name" value="DNA polymerase alpha-primase, subunit B, N-terminal domain"/>
    <property type="match status" value="1"/>
</dbReference>
<dbReference type="InterPro" id="IPR043034">
    <property type="entry name" value="DNA_pol_alpha_B_N_sf"/>
</dbReference>
<accession>A0A4Y7KRE4</accession>
<evidence type="ECO:0000256" key="2">
    <source>
        <dbReference type="ARBA" id="ARBA00007299"/>
    </source>
</evidence>
<dbReference type="PANTHER" id="PTHR23061:SF12">
    <property type="entry name" value="DNA POLYMERASE ALPHA SUBUNIT B"/>
    <property type="match status" value="1"/>
</dbReference>
<name>A0A4Y7KRE4_PAPSO</name>
<proteinExistence type="inferred from homology"/>
<gene>
    <name evidence="10" type="ORF">C5167_050019</name>
</gene>
<keyword evidence="11" id="KW-1185">Reference proteome</keyword>
<evidence type="ECO:0000256" key="5">
    <source>
        <dbReference type="ARBA" id="ARBA00023242"/>
    </source>
</evidence>
<evidence type="ECO:0000256" key="4">
    <source>
        <dbReference type="ARBA" id="ARBA00022705"/>
    </source>
</evidence>
<dbReference type="GO" id="GO:0006270">
    <property type="term" value="P:DNA replication initiation"/>
    <property type="evidence" value="ECO:0007669"/>
    <property type="project" value="TreeGrafter"/>
</dbReference>
<dbReference type="PANTHER" id="PTHR23061">
    <property type="entry name" value="DNA POLYMERASE 2 ALPHA 70 KDA SUBUNIT"/>
    <property type="match status" value="1"/>
</dbReference>
<dbReference type="OMA" id="RFMYDRT"/>
<evidence type="ECO:0000259" key="7">
    <source>
        <dbReference type="Pfam" id="PF04042"/>
    </source>
</evidence>
<dbReference type="Pfam" id="PF22062">
    <property type="entry name" value="OB_DPOA2"/>
    <property type="match status" value="1"/>
</dbReference>
<sequence length="624" mass="69274">MDQEIKAEFKRSGFSLEAEAEEEILKKCLTVCINYKLTPSDLTSNWEAYHLNRDLTGFSVQNSQIDGFLNHLENEQKKAIIKEEPYPHLYSSNDVEMLLGDETYDSRDGTIGTPTDKREKLYLDSPQTNELMSYSGRPTKRGSNHMTPFGQRTNKFVVQFAFNKTEDTENDVRGNELAVQEDDVIKRIRPNERCSLEIQRSKPEPGCRFMYDSIENKFNSIENRIIKHASAIGATRLFEESVDPTVASNKSIFSVGMVCCDGEGRLNEKSILLQGSVEHCGGQRVRLDLQNLSHYSLFPGQVLGIEGNNPSGHCLIASKVVDSIPLPALPDIGLPPAKKQAIDQQFQLNSPSSPSTEELSMIIAAGPFSTTDNLLFEPLTELLAYASRKQPQLLVLLGPFVDSEHPEIKKGTVDRSYEEIFQVEIVRRLQDHAEYMGTAARVVLVPSIRDASHDFVFPQPALDLHLSNLKHQISSLPNPARFTANKLKVGCCSVDVLKQLSGEEISRIPADSSSRDRMGRLATHLLNQRSFYPLYPPSEDVPLDLSLAPEALQIPAIPDILILPSDLASFVKVLSVGGKAYGEQPVKCISVNPGRLAKGVGGGTFVELTYRGNLDRTSATIIRM</sequence>
<dbReference type="Pfam" id="PF04042">
    <property type="entry name" value="DNA_pol_E_B"/>
    <property type="match status" value="1"/>
</dbReference>
<evidence type="ECO:0000256" key="3">
    <source>
        <dbReference type="ARBA" id="ARBA00018596"/>
    </source>
</evidence>
<reference evidence="10 11" key="1">
    <citation type="journal article" date="2018" name="Science">
        <title>The opium poppy genome and morphinan production.</title>
        <authorList>
            <person name="Guo L."/>
            <person name="Winzer T."/>
            <person name="Yang X."/>
            <person name="Li Y."/>
            <person name="Ning Z."/>
            <person name="He Z."/>
            <person name="Teodor R."/>
            <person name="Lu Y."/>
            <person name="Bowser T.A."/>
            <person name="Graham I.A."/>
            <person name="Ye K."/>
        </authorList>
    </citation>
    <scope>NUCLEOTIDE SEQUENCE [LARGE SCALE GENOMIC DNA]</scope>
    <source>
        <strain evidence="11">cv. HN1</strain>
        <tissue evidence="10">Leaves</tissue>
    </source>
</reference>
<evidence type="ECO:0000313" key="10">
    <source>
        <dbReference type="EMBL" id="RZC74539.1"/>
    </source>
</evidence>
<dbReference type="STRING" id="3469.A0A4Y7KRE4"/>
<keyword evidence="4 6" id="KW-0235">DNA replication</keyword>
<dbReference type="InterPro" id="IPR016722">
    <property type="entry name" value="DNA_pol_alpha_bsu"/>
</dbReference>
<dbReference type="FunFam" id="3.60.21.60:FF:000004">
    <property type="entry name" value="DNA polymerase alpha subunit B"/>
    <property type="match status" value="1"/>
</dbReference>
<evidence type="ECO:0000256" key="6">
    <source>
        <dbReference type="PIRNR" id="PIRNR018300"/>
    </source>
</evidence>
<dbReference type="Proteomes" id="UP000316621">
    <property type="component" value="Chromosome 8"/>
</dbReference>
<dbReference type="EMBL" id="CM010722">
    <property type="protein sequence ID" value="RZC74539.1"/>
    <property type="molecule type" value="Genomic_DNA"/>
</dbReference>
<dbReference type="InterPro" id="IPR007185">
    <property type="entry name" value="DNA_pol_a/d/e_bsu"/>
</dbReference>
<organism evidence="10 11">
    <name type="scientific">Papaver somniferum</name>
    <name type="common">Opium poppy</name>
    <dbReference type="NCBI Taxonomy" id="3469"/>
    <lineage>
        <taxon>Eukaryota</taxon>
        <taxon>Viridiplantae</taxon>
        <taxon>Streptophyta</taxon>
        <taxon>Embryophyta</taxon>
        <taxon>Tracheophyta</taxon>
        <taxon>Spermatophyta</taxon>
        <taxon>Magnoliopsida</taxon>
        <taxon>Ranunculales</taxon>
        <taxon>Papaveraceae</taxon>
        <taxon>Papaveroideae</taxon>
        <taxon>Papaver</taxon>
    </lineage>
</organism>
<dbReference type="Pfam" id="PF08418">
    <property type="entry name" value="Pol_alpha_B_N"/>
    <property type="match status" value="1"/>
</dbReference>
<evidence type="ECO:0000256" key="1">
    <source>
        <dbReference type="ARBA" id="ARBA00004123"/>
    </source>
</evidence>
<evidence type="ECO:0000259" key="9">
    <source>
        <dbReference type="Pfam" id="PF22062"/>
    </source>
</evidence>
<dbReference type="Gramene" id="RZC74539">
    <property type="protein sequence ID" value="RZC74539"/>
    <property type="gene ID" value="C5167_050019"/>
</dbReference>
<dbReference type="OrthoDB" id="336885at2759"/>
<keyword evidence="5 6" id="KW-0539">Nucleus</keyword>
<dbReference type="GO" id="GO:0005658">
    <property type="term" value="C:alpha DNA polymerase:primase complex"/>
    <property type="evidence" value="ECO:0007669"/>
    <property type="project" value="TreeGrafter"/>
</dbReference>
<comment type="subcellular location">
    <subcellularLocation>
        <location evidence="1 6">Nucleus</location>
    </subcellularLocation>
</comment>
<feature type="domain" description="DNA polymerase alpha subunit B OB" evidence="9">
    <location>
        <begin position="240"/>
        <end position="321"/>
    </location>
</feature>
<evidence type="ECO:0000313" key="11">
    <source>
        <dbReference type="Proteomes" id="UP000316621"/>
    </source>
</evidence>
<dbReference type="PIRSF" id="PIRSF018300">
    <property type="entry name" value="DNA_pol_alph_2"/>
    <property type="match status" value="1"/>
</dbReference>
<dbReference type="GO" id="GO:0003677">
    <property type="term" value="F:DNA binding"/>
    <property type="evidence" value="ECO:0007669"/>
    <property type="project" value="InterPro"/>
</dbReference>
<comment type="similarity">
    <text evidence="2 6">Belongs to the DNA polymerase alpha subunit B family.</text>
</comment>
<dbReference type="Gene3D" id="3.60.21.60">
    <property type="match status" value="2"/>
</dbReference>